<proteinExistence type="inferred from homology"/>
<accession>A0A0W0ULC2</accession>
<dbReference type="STRING" id="455.Ljam_2751"/>
<feature type="binding site" evidence="8">
    <location>
        <position position="294"/>
    </location>
    <ligand>
        <name>Mg(2+)</name>
        <dbReference type="ChEBI" id="CHEBI:18420"/>
        <label>2</label>
    </ligand>
</feature>
<dbReference type="SUPFAM" id="SSF56042">
    <property type="entry name" value="PurM C-terminal domain-like"/>
    <property type="match status" value="2"/>
</dbReference>
<dbReference type="Gene3D" id="3.90.650.10">
    <property type="entry name" value="PurM-like C-terminal domain"/>
    <property type="match status" value="2"/>
</dbReference>
<dbReference type="Proteomes" id="UP000054715">
    <property type="component" value="Unassembled WGS sequence"/>
</dbReference>
<dbReference type="EMBL" id="LNYG01000013">
    <property type="protein sequence ID" value="KTD08556.1"/>
    <property type="molecule type" value="Genomic_DNA"/>
</dbReference>
<evidence type="ECO:0000256" key="8">
    <source>
        <dbReference type="HAMAP-Rule" id="MF_00420"/>
    </source>
</evidence>
<comment type="caution">
    <text evidence="8">Lacks conserved residue(s) required for the propagation of feature annotation.</text>
</comment>
<dbReference type="PANTHER" id="PTHR43555:SF1">
    <property type="entry name" value="PHOSPHORIBOSYLFORMYLGLYCINAMIDINE SYNTHASE SUBUNIT PURL"/>
    <property type="match status" value="1"/>
</dbReference>
<dbReference type="EC" id="6.3.5.3" evidence="8"/>
<dbReference type="UniPathway" id="UPA00074">
    <property type="reaction ID" value="UER00128"/>
</dbReference>
<dbReference type="Gene3D" id="3.30.1330.10">
    <property type="entry name" value="PurM-like, N-terminal domain"/>
    <property type="match status" value="2"/>
</dbReference>
<dbReference type="SUPFAM" id="SSF55326">
    <property type="entry name" value="PurM N-terminal domain-like"/>
    <property type="match status" value="2"/>
</dbReference>
<evidence type="ECO:0000256" key="6">
    <source>
        <dbReference type="ARBA" id="ARBA00022840"/>
    </source>
</evidence>
<dbReference type="Pfam" id="PF18072">
    <property type="entry name" value="FGAR-AT_linker"/>
    <property type="match status" value="1"/>
</dbReference>
<evidence type="ECO:0000256" key="1">
    <source>
        <dbReference type="ARBA" id="ARBA00022490"/>
    </source>
</evidence>
<dbReference type="CDD" id="cd02203">
    <property type="entry name" value="PurL_repeat1"/>
    <property type="match status" value="1"/>
</dbReference>
<keyword evidence="5 8" id="KW-0658">Purine biosynthesis</keyword>
<dbReference type="InterPro" id="IPR036921">
    <property type="entry name" value="PurM-like_N_sf"/>
</dbReference>
<dbReference type="CDD" id="cd02204">
    <property type="entry name" value="PurL_repeat2"/>
    <property type="match status" value="1"/>
</dbReference>
<feature type="binding site" evidence="8">
    <location>
        <position position="582"/>
    </location>
    <ligand>
        <name>substrate</name>
    </ligand>
</feature>
<dbReference type="GO" id="GO:0006189">
    <property type="term" value="P:'de novo' IMP biosynthetic process"/>
    <property type="evidence" value="ECO:0007669"/>
    <property type="project" value="UniProtKB-UniRule"/>
</dbReference>
<feature type="binding site" evidence="8">
    <location>
        <position position="110"/>
    </location>
    <ligand>
        <name>Mg(2+)</name>
        <dbReference type="ChEBI" id="CHEBI:18420"/>
        <label>1</label>
    </ligand>
</feature>
<dbReference type="Pfam" id="PF00586">
    <property type="entry name" value="AIRS"/>
    <property type="match status" value="2"/>
</dbReference>
<feature type="domain" description="PurM-like C-terminal" evidence="10">
    <location>
        <begin position="617"/>
        <end position="753"/>
    </location>
</feature>
<dbReference type="NCBIfam" id="NF002290">
    <property type="entry name" value="PRK01213.1"/>
    <property type="match status" value="1"/>
</dbReference>
<dbReference type="GO" id="GO:0004642">
    <property type="term" value="F:phosphoribosylformylglycinamidine synthase activity"/>
    <property type="evidence" value="ECO:0007669"/>
    <property type="project" value="UniProtKB-UniRule"/>
</dbReference>
<evidence type="ECO:0000256" key="7">
    <source>
        <dbReference type="ARBA" id="ARBA00022842"/>
    </source>
</evidence>
<dbReference type="InterPro" id="IPR041609">
    <property type="entry name" value="PurL_linker"/>
</dbReference>
<dbReference type="NCBIfam" id="TIGR01736">
    <property type="entry name" value="FGAM_synth_II"/>
    <property type="match status" value="1"/>
</dbReference>
<dbReference type="Pfam" id="PF02769">
    <property type="entry name" value="AIRS_C"/>
    <property type="match status" value="2"/>
</dbReference>
<evidence type="ECO:0000259" key="9">
    <source>
        <dbReference type="Pfam" id="PF00586"/>
    </source>
</evidence>
<keyword evidence="1 8" id="KW-0963">Cytoplasm</keyword>
<dbReference type="InterPro" id="IPR010074">
    <property type="entry name" value="PRibForGlyAmidine_synth_PurL"/>
</dbReference>
<comment type="subunit">
    <text evidence="8">Monomer. Part of the FGAM synthase complex composed of 1 PurL, 1 PurQ and 2 PurS subunits.</text>
</comment>
<feature type="binding site" evidence="8">
    <location>
        <position position="579"/>
    </location>
    <ligand>
        <name>ATP</name>
        <dbReference type="ChEBI" id="CHEBI:30616"/>
    </ligand>
</feature>
<feature type="binding site" evidence="8">
    <location>
        <position position="580"/>
    </location>
    <ligand>
        <name>Mg(2+)</name>
        <dbReference type="ChEBI" id="CHEBI:18420"/>
        <label>1</label>
    </ligand>
</feature>
<comment type="pathway">
    <text evidence="8">Purine metabolism; IMP biosynthesis via de novo pathway; 5-amino-1-(5-phospho-D-ribosyl)imidazole from N(2)-formyl-N(1)-(5-phospho-D-ribosyl)glycinamide: step 1/2.</text>
</comment>
<dbReference type="InterPro" id="IPR010918">
    <property type="entry name" value="PurM-like_C_dom"/>
</dbReference>
<comment type="function">
    <text evidence="8">Part of the phosphoribosylformylglycinamidine synthase complex involved in the purines biosynthetic pathway. Catalyzes the ATP-dependent conversion of formylglycinamide ribonucleotide (FGAR) and glutamine to yield formylglycinamidine ribonucleotide (FGAM) and glutamate. The FGAM synthase complex is composed of three subunits. PurQ produces an ammonia molecule by converting glutamine to glutamate. PurL transfers the ammonia molecule to FGAR to form FGAM in an ATP-dependent manner. PurS interacts with PurQ and PurL and is thought to assist in the transfer of the ammonia molecule from PurQ to PurL.</text>
</comment>
<keyword evidence="2 8" id="KW-0436">Ligase</keyword>
<dbReference type="GO" id="GO:0005524">
    <property type="term" value="F:ATP binding"/>
    <property type="evidence" value="ECO:0007669"/>
    <property type="project" value="UniProtKB-UniRule"/>
</dbReference>
<sequence length="780" mass="85251">MHETPDFLDFSQLSSEEISRLLETYSIRLTPNEALTIQNNLLKRPPTYAECVLWSIQGSEHCSYKSSRKHLARFNTQAPHVILGPKEDAGIVAVATDNQGNRYGIVVSHESHNHPSQLVPYEGAATGVGGNVRDVCCMGAEVIAVADSLRFGDIKLAKTKWLHEGVVRGIGGYANPLGIPNLAGDTYYDEAYNENCLVTVVTLGILREDHIIHSYAPPNATNYKFILIGKPTDNSGFGGAAFASSDLGENEQEMNKGAVQEPNAFLQRHLLKANYAFFEFLRERHLIDKVGFKDLGAGGIACASVELAEAGGYGAEIDLELVPTSMPNLPPAVILCSETQERFMWIVPENLVDAVLNHYNQRFALPEICEGAGATVIGQLRSDGQYVVNFHGKQIVLARAKDITQGIIYERPSYRQKQINMEPPAPFFINDFNQILLTLLAHENIASRAPIYETYDKQVQGRSLIEPGWADAGLLTPFNEEKYPKEIRNTAIALSIDHNPRYCKIDAYWGAVNAVLEAVRNVVATGAWPVALTDCLCFGNPENPVRMAEFIDAIEGIVDACKAVKMLQDSNTTLPIISGNVSLYNESSEGSIPPSPIISCLGAMPDFSKAITYDFKKPHSVLLLLGERKDECGGSVYYQLHNELGGQLPRPDLTTFSREITAVHMAIQQNLVLSAHDISEGGIAVALAEMSFKNHIGVNVSIPGSLADDKKLFSESGGFILEVSPDNVNQIKQTFSTLSVPFTMIGETTAEPILNINSVINLATHVAKTAWENGLLGRLV</sequence>
<dbReference type="InterPro" id="IPR016188">
    <property type="entry name" value="PurM-like_N"/>
</dbReference>
<feature type="binding site" evidence="8">
    <location>
        <position position="64"/>
    </location>
    <ligand>
        <name>ATP</name>
        <dbReference type="ChEBI" id="CHEBI:30616"/>
    </ligand>
</feature>
<dbReference type="OrthoDB" id="9804441at2"/>
<feature type="domain" description="PurM-like N-terminal" evidence="9">
    <location>
        <begin position="488"/>
        <end position="603"/>
    </location>
</feature>
<dbReference type="PATRIC" id="fig|455.5.peg.2890"/>
<dbReference type="AlphaFoldDB" id="A0A0W0ULC2"/>
<comment type="similarity">
    <text evidence="8">Belongs to the FGAMS family.</text>
</comment>
<gene>
    <name evidence="8 12" type="primary">purL</name>
    <name evidence="12" type="ORF">Ljam_2751</name>
</gene>
<evidence type="ECO:0000256" key="4">
    <source>
        <dbReference type="ARBA" id="ARBA00022741"/>
    </source>
</evidence>
<feature type="binding site" evidence="8">
    <location>
        <position position="133"/>
    </location>
    <ligand>
        <name>substrate</name>
    </ligand>
</feature>
<evidence type="ECO:0000256" key="5">
    <source>
        <dbReference type="ARBA" id="ARBA00022755"/>
    </source>
</evidence>
<evidence type="ECO:0000256" key="3">
    <source>
        <dbReference type="ARBA" id="ARBA00022723"/>
    </source>
</evidence>
<keyword evidence="3 8" id="KW-0479">Metal-binding</keyword>
<feature type="binding site" evidence="8">
    <location>
        <begin position="111"/>
        <end position="114"/>
    </location>
    <ligand>
        <name>substrate</name>
    </ligand>
</feature>
<comment type="subcellular location">
    <subcellularLocation>
        <location evidence="8">Cytoplasm</location>
    </subcellularLocation>
</comment>
<dbReference type="PANTHER" id="PTHR43555">
    <property type="entry name" value="PHOSPHORIBOSYLFORMYLGLYCINAMIDINE SYNTHASE SUBUNIT PURL"/>
    <property type="match status" value="1"/>
</dbReference>
<dbReference type="GO" id="GO:0005737">
    <property type="term" value="C:cytoplasm"/>
    <property type="evidence" value="ECO:0007669"/>
    <property type="project" value="UniProtKB-SubCell"/>
</dbReference>
<feature type="binding site" evidence="8">
    <location>
        <position position="134"/>
    </location>
    <ligand>
        <name>Mg(2+)</name>
        <dbReference type="ChEBI" id="CHEBI:18420"/>
        <label>2</label>
    </ligand>
</feature>
<feature type="domain" description="PurM-like C-terminal" evidence="10">
    <location>
        <begin position="226"/>
        <end position="357"/>
    </location>
</feature>
<keyword evidence="4 8" id="KW-0547">Nucleotide-binding</keyword>
<comment type="caution">
    <text evidence="12">The sequence shown here is derived from an EMBL/GenBank/DDBJ whole genome shotgun (WGS) entry which is preliminary data.</text>
</comment>
<dbReference type="HAMAP" id="MF_00420">
    <property type="entry name" value="PurL_2"/>
    <property type="match status" value="1"/>
</dbReference>
<name>A0A0W0ULC2_9GAMM</name>
<feature type="active site" description="Proton acceptor" evidence="8">
    <location>
        <position position="112"/>
    </location>
</feature>
<dbReference type="InterPro" id="IPR036676">
    <property type="entry name" value="PurM-like_C_sf"/>
</dbReference>
<keyword evidence="6 8" id="KW-0067">ATP-binding</keyword>
<protein>
    <recommendedName>
        <fullName evidence="8">Phosphoribosylformylglycinamidine synthase subunit PurL</fullName>
        <shortName evidence="8">FGAM synthase</shortName>
        <ecNumber evidence="8">6.3.5.3</ecNumber>
    </recommendedName>
    <alternativeName>
        <fullName evidence="8">Formylglycinamide ribonucleotide amidotransferase subunit II</fullName>
        <shortName evidence="8">FGAR amidotransferase II</shortName>
        <shortName evidence="8">FGAR-AT II</shortName>
    </alternativeName>
    <alternativeName>
        <fullName evidence="8">Glutamine amidotransferase PurL</fullName>
    </alternativeName>
    <alternativeName>
        <fullName evidence="8">Phosphoribosylformylglycinamidine synthase subunit II</fullName>
    </alternativeName>
</protein>
<evidence type="ECO:0000259" key="10">
    <source>
        <dbReference type="Pfam" id="PF02769"/>
    </source>
</evidence>
<evidence type="ECO:0000313" key="13">
    <source>
        <dbReference type="Proteomes" id="UP000054715"/>
    </source>
</evidence>
<organism evidence="12 13">
    <name type="scientific">Legionella jamestowniensis</name>
    <dbReference type="NCBI Taxonomy" id="455"/>
    <lineage>
        <taxon>Bacteria</taxon>
        <taxon>Pseudomonadati</taxon>
        <taxon>Pseudomonadota</taxon>
        <taxon>Gammaproteobacteria</taxon>
        <taxon>Legionellales</taxon>
        <taxon>Legionellaceae</taxon>
        <taxon>Legionella</taxon>
    </lineage>
</organism>
<feature type="binding site" evidence="8">
    <location>
        <position position="260"/>
    </location>
    <ligand>
        <name>substrate</name>
    </ligand>
</feature>
<feature type="domain" description="PurM-like N-terminal" evidence="9">
    <location>
        <begin position="87"/>
        <end position="205"/>
    </location>
</feature>
<dbReference type="GO" id="GO:0000287">
    <property type="term" value="F:magnesium ion binding"/>
    <property type="evidence" value="ECO:0007669"/>
    <property type="project" value="UniProtKB-UniRule"/>
</dbReference>
<feature type="active site" evidence="8">
    <location>
        <position position="61"/>
    </location>
</feature>
<feature type="domain" description="Phosphoribosylformylglycinamidine synthase linker" evidence="11">
    <location>
        <begin position="23"/>
        <end position="65"/>
    </location>
</feature>
<keyword evidence="7 8" id="KW-0460">Magnesium</keyword>
<evidence type="ECO:0000256" key="2">
    <source>
        <dbReference type="ARBA" id="ARBA00022598"/>
    </source>
</evidence>
<reference evidence="12 13" key="1">
    <citation type="submission" date="2015-11" db="EMBL/GenBank/DDBJ databases">
        <title>Genomic analysis of 38 Legionella species identifies large and diverse effector repertoires.</title>
        <authorList>
            <person name="Burstein D."/>
            <person name="Amaro F."/>
            <person name="Zusman T."/>
            <person name="Lifshitz Z."/>
            <person name="Cohen O."/>
            <person name="Gilbert J.A."/>
            <person name="Pupko T."/>
            <person name="Shuman H.A."/>
            <person name="Segal G."/>
        </authorList>
    </citation>
    <scope>NUCLEOTIDE SEQUENCE [LARGE SCALE GENOMIC DNA]</scope>
    <source>
        <strain evidence="12 13">JA-26-G1-E2</strain>
    </source>
</reference>
<evidence type="ECO:0000313" key="12">
    <source>
        <dbReference type="EMBL" id="KTD08556.1"/>
    </source>
</evidence>
<comment type="catalytic activity">
    <reaction evidence="8">
        <text>N(2)-formyl-N(1)-(5-phospho-beta-D-ribosyl)glycinamide + L-glutamine + ATP + H2O = 2-formamido-N(1)-(5-O-phospho-beta-D-ribosyl)acetamidine + L-glutamate + ADP + phosphate + H(+)</text>
        <dbReference type="Rhea" id="RHEA:17129"/>
        <dbReference type="ChEBI" id="CHEBI:15377"/>
        <dbReference type="ChEBI" id="CHEBI:15378"/>
        <dbReference type="ChEBI" id="CHEBI:29985"/>
        <dbReference type="ChEBI" id="CHEBI:30616"/>
        <dbReference type="ChEBI" id="CHEBI:43474"/>
        <dbReference type="ChEBI" id="CHEBI:58359"/>
        <dbReference type="ChEBI" id="CHEBI:147286"/>
        <dbReference type="ChEBI" id="CHEBI:147287"/>
        <dbReference type="ChEBI" id="CHEBI:456216"/>
        <dbReference type="EC" id="6.3.5.3"/>
    </reaction>
</comment>
<evidence type="ECO:0000259" key="11">
    <source>
        <dbReference type="Pfam" id="PF18072"/>
    </source>
</evidence>
<feature type="binding site" evidence="8">
    <location>
        <position position="534"/>
    </location>
    <ligand>
        <name>ATP</name>
        <dbReference type="ChEBI" id="CHEBI:30616"/>
    </ligand>
</feature>
<dbReference type="RefSeq" id="WP_058450565.1">
    <property type="nucleotide sequence ID" value="NZ_CAAAJF010000001.1"/>
</dbReference>